<dbReference type="Gene3D" id="1.10.3630.10">
    <property type="entry name" value="yeast vps74-n-term truncation variant domain like"/>
    <property type="match status" value="1"/>
</dbReference>
<name>A0ABV6MF39_9ACTN</name>
<proteinExistence type="predicted"/>
<evidence type="ECO:0000256" key="4">
    <source>
        <dbReference type="ARBA" id="ARBA00023136"/>
    </source>
</evidence>
<accession>A0ABV6MF39</accession>
<dbReference type="EMBL" id="JBHLUH010000081">
    <property type="protein sequence ID" value="MFC0533352.1"/>
    <property type="molecule type" value="Genomic_DNA"/>
</dbReference>
<sequence>MAVPDSLPQRIFLLAYNPEKGRVGLDTYLGAMLRAAALADLYQGGHLTDERGRPAIDVRHPCRDPVLDALLEEIAGSKPHSWQSWIGHRQRATVRAVRQQLNDGGWVHLQPHKILGLFPTTEVTIRDPRVREELLDRVNTTLHKPIGGIDPADAALVAIIAAGDLNLVLDRKTKRANKQRIQELTKLSGPIGPALHKSIQAAATGEV</sequence>
<keyword evidence="3" id="KW-0446">Lipid-binding</keyword>
<evidence type="ECO:0000256" key="3">
    <source>
        <dbReference type="ARBA" id="ARBA00023121"/>
    </source>
</evidence>
<dbReference type="Proteomes" id="UP001589867">
    <property type="component" value="Unassembled WGS sequence"/>
</dbReference>
<comment type="subcellular location">
    <subcellularLocation>
        <location evidence="1">Golgi apparatus membrane</location>
        <topology evidence="1">Peripheral membrane protein</topology>
        <orientation evidence="1">Cytoplasmic side</orientation>
    </subcellularLocation>
</comment>
<gene>
    <name evidence="5" type="ORF">ACFFIA_37675</name>
</gene>
<reference evidence="5 6" key="1">
    <citation type="submission" date="2024-09" db="EMBL/GenBank/DDBJ databases">
        <authorList>
            <person name="Sun Q."/>
            <person name="Mori K."/>
        </authorList>
    </citation>
    <scope>NUCLEOTIDE SEQUENCE [LARGE SCALE GENOMIC DNA]</scope>
    <source>
        <strain evidence="5 6">TBRC 3947</strain>
    </source>
</reference>
<keyword evidence="6" id="KW-1185">Reference proteome</keyword>
<evidence type="ECO:0000256" key="1">
    <source>
        <dbReference type="ARBA" id="ARBA00004255"/>
    </source>
</evidence>
<protein>
    <submittedName>
        <fullName evidence="5">GPP34 family phosphoprotein</fullName>
    </submittedName>
</protein>
<dbReference type="Pfam" id="PF05719">
    <property type="entry name" value="GPP34"/>
    <property type="match status" value="1"/>
</dbReference>
<evidence type="ECO:0000313" key="6">
    <source>
        <dbReference type="Proteomes" id="UP001589867"/>
    </source>
</evidence>
<dbReference type="InterPro" id="IPR008628">
    <property type="entry name" value="GPP34-like"/>
</dbReference>
<evidence type="ECO:0000313" key="5">
    <source>
        <dbReference type="EMBL" id="MFC0533352.1"/>
    </source>
</evidence>
<evidence type="ECO:0000256" key="2">
    <source>
        <dbReference type="ARBA" id="ARBA00023034"/>
    </source>
</evidence>
<organism evidence="5 6">
    <name type="scientific">Phytohabitans kaempferiae</name>
    <dbReference type="NCBI Taxonomy" id="1620943"/>
    <lineage>
        <taxon>Bacteria</taxon>
        <taxon>Bacillati</taxon>
        <taxon>Actinomycetota</taxon>
        <taxon>Actinomycetes</taxon>
        <taxon>Micromonosporales</taxon>
        <taxon>Micromonosporaceae</taxon>
    </lineage>
</organism>
<dbReference type="InterPro" id="IPR038261">
    <property type="entry name" value="GPP34-like_sf"/>
</dbReference>
<comment type="caution">
    <text evidence="5">The sequence shown here is derived from an EMBL/GenBank/DDBJ whole genome shotgun (WGS) entry which is preliminary data.</text>
</comment>
<keyword evidence="2" id="KW-0333">Golgi apparatus</keyword>
<dbReference type="RefSeq" id="WP_377260841.1">
    <property type="nucleotide sequence ID" value="NZ_JBHLUH010000081.1"/>
</dbReference>
<keyword evidence="4" id="KW-0472">Membrane</keyword>